<dbReference type="InterPro" id="IPR043876">
    <property type="entry name" value="DUF5856"/>
</dbReference>
<dbReference type="EMBL" id="MN740644">
    <property type="protein sequence ID" value="QHS79501.1"/>
    <property type="molecule type" value="Genomic_DNA"/>
</dbReference>
<dbReference type="AlphaFoldDB" id="A0A6C0AJI9"/>
<name>A0A6C0AJI9_9ZZZZ</name>
<protein>
    <submittedName>
        <fullName evidence="1">Uncharacterized protein</fullName>
    </submittedName>
</protein>
<proteinExistence type="predicted"/>
<sequence length="123" mass="14526">MSGEIVHLMLTLRNQVKIYHWETMQFSRHTSTDKLVDSLDDSIDKFMEVYFGKYGRLKLTQRTGTIRLRNYTDEEGPELLKQAVEWLTTRLPKLLSSKDTELLNIRDEILADLNQTLYLFTLK</sequence>
<evidence type="ECO:0000313" key="1">
    <source>
        <dbReference type="EMBL" id="QHS79501.1"/>
    </source>
</evidence>
<accession>A0A6C0AJI9</accession>
<dbReference type="Pfam" id="PF19174">
    <property type="entry name" value="DUF5856"/>
    <property type="match status" value="1"/>
</dbReference>
<reference evidence="1" key="1">
    <citation type="journal article" date="2020" name="Nature">
        <title>Giant virus diversity and host interactions through global metagenomics.</title>
        <authorList>
            <person name="Schulz F."/>
            <person name="Roux S."/>
            <person name="Paez-Espino D."/>
            <person name="Jungbluth S."/>
            <person name="Walsh D.A."/>
            <person name="Denef V.J."/>
            <person name="McMahon K.D."/>
            <person name="Konstantinidis K.T."/>
            <person name="Eloe-Fadrosh E.A."/>
            <person name="Kyrpides N.C."/>
            <person name="Woyke T."/>
        </authorList>
    </citation>
    <scope>NUCLEOTIDE SEQUENCE</scope>
    <source>
        <strain evidence="1">GVMAG-S-1035237-23</strain>
    </source>
</reference>
<organism evidence="1">
    <name type="scientific">viral metagenome</name>
    <dbReference type="NCBI Taxonomy" id="1070528"/>
    <lineage>
        <taxon>unclassified sequences</taxon>
        <taxon>metagenomes</taxon>
        <taxon>organismal metagenomes</taxon>
    </lineage>
</organism>